<proteinExistence type="predicted"/>
<dbReference type="GeneID" id="87836583"/>
<evidence type="ECO:0000256" key="1">
    <source>
        <dbReference type="SAM" id="MobiDB-lite"/>
    </source>
</evidence>
<dbReference type="AlphaFoldDB" id="A0AAE0H9P1"/>
<name>A0AAE0H9P1_9PEZI</name>
<reference evidence="2" key="2">
    <citation type="submission" date="2023-06" db="EMBL/GenBank/DDBJ databases">
        <authorList>
            <consortium name="Lawrence Berkeley National Laboratory"/>
            <person name="Haridas S."/>
            <person name="Hensen N."/>
            <person name="Bonometti L."/>
            <person name="Westerberg I."/>
            <person name="Brannstrom I.O."/>
            <person name="Guillou S."/>
            <person name="Cros-Aarteil S."/>
            <person name="Calhoun S."/>
            <person name="Kuo A."/>
            <person name="Mondo S."/>
            <person name="Pangilinan J."/>
            <person name="Riley R."/>
            <person name="Labutti K."/>
            <person name="Andreopoulos B."/>
            <person name="Lipzen A."/>
            <person name="Chen C."/>
            <person name="Yanf M."/>
            <person name="Daum C."/>
            <person name="Ng V."/>
            <person name="Clum A."/>
            <person name="Steindorff A."/>
            <person name="Ohm R."/>
            <person name="Martin F."/>
            <person name="Silar P."/>
            <person name="Natvig D."/>
            <person name="Lalanne C."/>
            <person name="Gautier V."/>
            <person name="Ament-Velasquez S.L."/>
            <person name="Kruys A."/>
            <person name="Hutchinson M.I."/>
            <person name="Powell A.J."/>
            <person name="Barry K."/>
            <person name="Miller A.N."/>
            <person name="Grigoriev I.V."/>
            <person name="Debuchy R."/>
            <person name="Gladieux P."/>
            <person name="Thoren M.H."/>
            <person name="Johannesson H."/>
        </authorList>
    </citation>
    <scope>NUCLEOTIDE SEQUENCE</scope>
    <source>
        <strain evidence="2">CBS 168.71</strain>
    </source>
</reference>
<gene>
    <name evidence="2" type="ORF">B0H64DRAFT_225264</name>
</gene>
<keyword evidence="3" id="KW-1185">Reference proteome</keyword>
<comment type="caution">
    <text evidence="2">The sequence shown here is derived from an EMBL/GenBank/DDBJ whole genome shotgun (WGS) entry which is preliminary data.</text>
</comment>
<dbReference type="EMBL" id="JAUEPN010000007">
    <property type="protein sequence ID" value="KAK3292260.1"/>
    <property type="molecule type" value="Genomic_DNA"/>
</dbReference>
<sequence length="207" mass="22913">MLVQPTLLPGGARDKETTPGGRRQHNTTLPPLPPNQQPDPWQMPDAPDAKRRAPRARPKPGEVRMPNVTPRHGMRARSASAECQRMRCRETTKQQNNKQQQAGSRGGQTTTKGSRNIWIGHELWLLSPRAGRGLAFVGSGVGVFSLPTVNTLASSGGCVYTRAYMRSLGGWQTNRLEHEEQDESVGMNKTCFSVGASNKYLWRITRV</sequence>
<evidence type="ECO:0000313" key="2">
    <source>
        <dbReference type="EMBL" id="KAK3292260.1"/>
    </source>
</evidence>
<dbReference type="RefSeq" id="XP_062655774.1">
    <property type="nucleotide sequence ID" value="XM_062799635.1"/>
</dbReference>
<organism evidence="2 3">
    <name type="scientific">Chaetomium fimeti</name>
    <dbReference type="NCBI Taxonomy" id="1854472"/>
    <lineage>
        <taxon>Eukaryota</taxon>
        <taxon>Fungi</taxon>
        <taxon>Dikarya</taxon>
        <taxon>Ascomycota</taxon>
        <taxon>Pezizomycotina</taxon>
        <taxon>Sordariomycetes</taxon>
        <taxon>Sordariomycetidae</taxon>
        <taxon>Sordariales</taxon>
        <taxon>Chaetomiaceae</taxon>
        <taxon>Chaetomium</taxon>
    </lineage>
</organism>
<dbReference type="Proteomes" id="UP001278766">
    <property type="component" value="Unassembled WGS sequence"/>
</dbReference>
<accession>A0AAE0H9P1</accession>
<protein>
    <submittedName>
        <fullName evidence="2">Uncharacterized protein</fullName>
    </submittedName>
</protein>
<reference evidence="2" key="1">
    <citation type="journal article" date="2023" name="Mol. Phylogenet. Evol.">
        <title>Genome-scale phylogeny and comparative genomics of the fungal order Sordariales.</title>
        <authorList>
            <person name="Hensen N."/>
            <person name="Bonometti L."/>
            <person name="Westerberg I."/>
            <person name="Brannstrom I.O."/>
            <person name="Guillou S."/>
            <person name="Cros-Aarteil S."/>
            <person name="Calhoun S."/>
            <person name="Haridas S."/>
            <person name="Kuo A."/>
            <person name="Mondo S."/>
            <person name="Pangilinan J."/>
            <person name="Riley R."/>
            <person name="LaButti K."/>
            <person name="Andreopoulos B."/>
            <person name="Lipzen A."/>
            <person name="Chen C."/>
            <person name="Yan M."/>
            <person name="Daum C."/>
            <person name="Ng V."/>
            <person name="Clum A."/>
            <person name="Steindorff A."/>
            <person name="Ohm R.A."/>
            <person name="Martin F."/>
            <person name="Silar P."/>
            <person name="Natvig D.O."/>
            <person name="Lalanne C."/>
            <person name="Gautier V."/>
            <person name="Ament-Velasquez S.L."/>
            <person name="Kruys A."/>
            <person name="Hutchinson M.I."/>
            <person name="Powell A.J."/>
            <person name="Barry K."/>
            <person name="Miller A.N."/>
            <person name="Grigoriev I.V."/>
            <person name="Debuchy R."/>
            <person name="Gladieux P."/>
            <person name="Hiltunen Thoren M."/>
            <person name="Johannesson H."/>
        </authorList>
    </citation>
    <scope>NUCLEOTIDE SEQUENCE</scope>
    <source>
        <strain evidence="2">CBS 168.71</strain>
    </source>
</reference>
<evidence type="ECO:0000313" key="3">
    <source>
        <dbReference type="Proteomes" id="UP001278766"/>
    </source>
</evidence>
<feature type="region of interest" description="Disordered" evidence="1">
    <location>
        <begin position="1"/>
        <end position="113"/>
    </location>
</feature>